<dbReference type="PaxDb" id="65489-OBART12G17640.1"/>
<evidence type="ECO:0000313" key="2">
    <source>
        <dbReference type="EnsemblPlants" id="OBART12G17640.1"/>
    </source>
</evidence>
<dbReference type="Proteomes" id="UP000026960">
    <property type="component" value="Chromosome 12"/>
</dbReference>
<reference evidence="2" key="1">
    <citation type="journal article" date="2009" name="Rice">
        <title>De Novo Next Generation Sequencing of Plant Genomes.</title>
        <authorList>
            <person name="Rounsley S."/>
            <person name="Marri P.R."/>
            <person name="Yu Y."/>
            <person name="He R."/>
            <person name="Sisneros N."/>
            <person name="Goicoechea J.L."/>
            <person name="Lee S.J."/>
            <person name="Angelova A."/>
            <person name="Kudrna D."/>
            <person name="Luo M."/>
            <person name="Affourtit J."/>
            <person name="Desany B."/>
            <person name="Knight J."/>
            <person name="Niazi F."/>
            <person name="Egholm M."/>
            <person name="Wing R.A."/>
        </authorList>
    </citation>
    <scope>NUCLEOTIDE SEQUENCE [LARGE SCALE GENOMIC DNA]</scope>
    <source>
        <strain evidence="2">cv. IRGC 105608</strain>
    </source>
</reference>
<dbReference type="AlphaFoldDB" id="A0A0D3HWB5"/>
<protein>
    <submittedName>
        <fullName evidence="2">Uncharacterized protein</fullName>
    </submittedName>
</protein>
<reference evidence="2" key="2">
    <citation type="submission" date="2015-03" db="UniProtKB">
        <authorList>
            <consortium name="EnsemblPlants"/>
        </authorList>
    </citation>
    <scope>IDENTIFICATION</scope>
</reference>
<accession>A0A0D3HWB5</accession>
<proteinExistence type="predicted"/>
<dbReference type="EnsemblPlants" id="OBART12G17640.1">
    <property type="protein sequence ID" value="OBART12G17640.1"/>
    <property type="gene ID" value="OBART12G17640"/>
</dbReference>
<sequence length="97" mass="10032">MSSATATASGGLHAAGGEWLGELSAALQGKWQAMVSTDQRRRRQRGDEADEKKGVAGAGAALGVETRRRKEEGDVGACGGAMSDTTVFILLDHFAPS</sequence>
<feature type="compositionally biased region" description="Basic and acidic residues" evidence="1">
    <location>
        <begin position="45"/>
        <end position="54"/>
    </location>
</feature>
<dbReference type="Gramene" id="OBART12G17640.1">
    <property type="protein sequence ID" value="OBART12G17640.1"/>
    <property type="gene ID" value="OBART12G17640"/>
</dbReference>
<dbReference type="HOGENOM" id="CLU_184755_0_0_1"/>
<keyword evidence="3" id="KW-1185">Reference proteome</keyword>
<organism evidence="2">
    <name type="scientific">Oryza barthii</name>
    <dbReference type="NCBI Taxonomy" id="65489"/>
    <lineage>
        <taxon>Eukaryota</taxon>
        <taxon>Viridiplantae</taxon>
        <taxon>Streptophyta</taxon>
        <taxon>Embryophyta</taxon>
        <taxon>Tracheophyta</taxon>
        <taxon>Spermatophyta</taxon>
        <taxon>Magnoliopsida</taxon>
        <taxon>Liliopsida</taxon>
        <taxon>Poales</taxon>
        <taxon>Poaceae</taxon>
        <taxon>BOP clade</taxon>
        <taxon>Oryzoideae</taxon>
        <taxon>Oryzeae</taxon>
        <taxon>Oryzinae</taxon>
        <taxon>Oryza</taxon>
    </lineage>
</organism>
<evidence type="ECO:0000313" key="3">
    <source>
        <dbReference type="Proteomes" id="UP000026960"/>
    </source>
</evidence>
<name>A0A0D3HWB5_9ORYZ</name>
<dbReference type="eggNOG" id="ENOG502R3UN">
    <property type="taxonomic scope" value="Eukaryota"/>
</dbReference>
<evidence type="ECO:0000256" key="1">
    <source>
        <dbReference type="SAM" id="MobiDB-lite"/>
    </source>
</evidence>
<feature type="region of interest" description="Disordered" evidence="1">
    <location>
        <begin position="32"/>
        <end position="75"/>
    </location>
</feature>